<keyword evidence="3" id="KW-1185">Reference proteome</keyword>
<evidence type="ECO:0000313" key="3">
    <source>
        <dbReference type="Proteomes" id="UP000192247"/>
    </source>
</evidence>
<dbReference type="AlphaFoldDB" id="A0A1V9X7J1"/>
<dbReference type="InParanoid" id="A0A1V9X7J1"/>
<protein>
    <recommendedName>
        <fullName evidence="4">Lysosomal acid phosphatase-like</fullName>
    </recommendedName>
</protein>
<proteinExistence type="predicted"/>
<sequence>MNSSKVRWFRLAVDVLLGVIAVACLAALFTIKLSQHEILSFGQAHERAELRHVVVLAQHGESYPIIPLPGFEYELGVHTLAGQEQVHQLGQRLREEYEHFTESLSAVRWVSTDDARNLETSEVLLAELQLNATSFSILPPIFNSGIDEFYVHLTPILDSLREKIPFCIRVLAEQDVADAPSDVVTFWSYLISDSLDSLSTSVTDIPSRLNISDDCASPDRPLVSPEMFLNVTVSCMPLFMPVINTVLLEMLAAANDGFGAAKWIKASENNGHCLSIYGITDFHIELITLCLRTDDAVMTRPGNGAHMIFELGDDNIMKLVFERSEATFRIQAKHQQIFSNKKVKTNSSNGRQITVKRLDCINF</sequence>
<evidence type="ECO:0000313" key="2">
    <source>
        <dbReference type="EMBL" id="OQR69507.1"/>
    </source>
</evidence>
<reference evidence="2 3" key="1">
    <citation type="journal article" date="2017" name="Gigascience">
        <title>Draft genome of the honey bee ectoparasitic mite, Tropilaelaps mercedesae, is shaped by the parasitic life history.</title>
        <authorList>
            <person name="Dong X."/>
            <person name="Armstrong S.D."/>
            <person name="Xia D."/>
            <person name="Makepeace B.L."/>
            <person name="Darby A.C."/>
            <person name="Kadowaki T."/>
        </authorList>
    </citation>
    <scope>NUCLEOTIDE SEQUENCE [LARGE SCALE GENOMIC DNA]</scope>
    <source>
        <strain evidence="2">Wuxi-XJTLU</strain>
    </source>
</reference>
<gene>
    <name evidence="2" type="ORF">BIW11_12210</name>
</gene>
<dbReference type="GO" id="GO:0016791">
    <property type="term" value="F:phosphatase activity"/>
    <property type="evidence" value="ECO:0007669"/>
    <property type="project" value="UniProtKB-ARBA"/>
</dbReference>
<feature type="transmembrane region" description="Helical" evidence="1">
    <location>
        <begin position="12"/>
        <end position="31"/>
    </location>
</feature>
<keyword evidence="1" id="KW-1133">Transmembrane helix</keyword>
<comment type="caution">
    <text evidence="2">The sequence shown here is derived from an EMBL/GenBank/DDBJ whole genome shotgun (WGS) entry which is preliminary data.</text>
</comment>
<dbReference type="SUPFAM" id="SSF53254">
    <property type="entry name" value="Phosphoglycerate mutase-like"/>
    <property type="match status" value="1"/>
</dbReference>
<evidence type="ECO:0008006" key="4">
    <source>
        <dbReference type="Google" id="ProtNLM"/>
    </source>
</evidence>
<dbReference type="InterPro" id="IPR029033">
    <property type="entry name" value="His_PPase_superfam"/>
</dbReference>
<evidence type="ECO:0000256" key="1">
    <source>
        <dbReference type="SAM" id="Phobius"/>
    </source>
</evidence>
<keyword evidence="1" id="KW-0812">Transmembrane</keyword>
<dbReference type="OrthoDB" id="258392at2759"/>
<dbReference type="Proteomes" id="UP000192247">
    <property type="component" value="Unassembled WGS sequence"/>
</dbReference>
<accession>A0A1V9X7J1</accession>
<keyword evidence="1" id="KW-0472">Membrane</keyword>
<dbReference type="Gene3D" id="3.40.50.1240">
    <property type="entry name" value="Phosphoglycerate mutase-like"/>
    <property type="match status" value="1"/>
</dbReference>
<name>A0A1V9X7J1_9ACAR</name>
<organism evidence="2 3">
    <name type="scientific">Tropilaelaps mercedesae</name>
    <dbReference type="NCBI Taxonomy" id="418985"/>
    <lineage>
        <taxon>Eukaryota</taxon>
        <taxon>Metazoa</taxon>
        <taxon>Ecdysozoa</taxon>
        <taxon>Arthropoda</taxon>
        <taxon>Chelicerata</taxon>
        <taxon>Arachnida</taxon>
        <taxon>Acari</taxon>
        <taxon>Parasitiformes</taxon>
        <taxon>Mesostigmata</taxon>
        <taxon>Gamasina</taxon>
        <taxon>Dermanyssoidea</taxon>
        <taxon>Laelapidae</taxon>
        <taxon>Tropilaelaps</taxon>
    </lineage>
</organism>
<dbReference type="EMBL" id="MNPL01020685">
    <property type="protein sequence ID" value="OQR69507.1"/>
    <property type="molecule type" value="Genomic_DNA"/>
</dbReference>